<dbReference type="RefSeq" id="WP_009032338.1">
    <property type="nucleotide sequence ID" value="NZ_ALWO02000023.1"/>
</dbReference>
<evidence type="ECO:0000313" key="4">
    <source>
        <dbReference type="EMBL" id="EOZ98345.1"/>
    </source>
</evidence>
<feature type="repeat" description="TPR" evidence="3">
    <location>
        <begin position="7"/>
        <end position="40"/>
    </location>
</feature>
<dbReference type="EMBL" id="ALWO02000023">
    <property type="protein sequence ID" value="EOZ98345.1"/>
    <property type="molecule type" value="Genomic_DNA"/>
</dbReference>
<proteinExistence type="predicted"/>
<dbReference type="eggNOG" id="COG0457">
    <property type="taxonomic scope" value="Bacteria"/>
</dbReference>
<evidence type="ECO:0000256" key="2">
    <source>
        <dbReference type="ARBA" id="ARBA00022803"/>
    </source>
</evidence>
<dbReference type="InterPro" id="IPR011990">
    <property type="entry name" value="TPR-like_helical_dom_sf"/>
</dbReference>
<protein>
    <submittedName>
        <fullName evidence="4">TPR repeat protein</fullName>
    </submittedName>
</protein>
<accession>S2DMB6</accession>
<feature type="repeat" description="TPR" evidence="3">
    <location>
        <begin position="41"/>
        <end position="74"/>
    </location>
</feature>
<dbReference type="InterPro" id="IPR019734">
    <property type="entry name" value="TPR_rpt"/>
</dbReference>
<feature type="repeat" description="TPR" evidence="3">
    <location>
        <begin position="109"/>
        <end position="142"/>
    </location>
</feature>
<name>S2DMB6_INDAL</name>
<dbReference type="AlphaFoldDB" id="S2DMB6"/>
<feature type="repeat" description="TPR" evidence="3">
    <location>
        <begin position="177"/>
        <end position="210"/>
    </location>
</feature>
<reference evidence="4 5" key="1">
    <citation type="journal article" date="2013" name="Genome Announc.">
        <title>Draft Genome Sequence of Indibacter alkaliphilus Strain LW1T, Isolated from Lonar Lake, a Haloalkaline Lake in the Buldana District of Maharashtra, India.</title>
        <authorList>
            <person name="Singh A."/>
            <person name="Kumar Jangir P."/>
            <person name="Sharma R."/>
            <person name="Singh A."/>
            <person name="Kumar Pinnaka A."/>
            <person name="Shivaji S."/>
        </authorList>
    </citation>
    <scope>NUCLEOTIDE SEQUENCE [LARGE SCALE GENOMIC DNA]</scope>
    <source>
        <strain evidence="5">CCUG 57479 / KCTC 22604 / LW1</strain>
    </source>
</reference>
<dbReference type="SUPFAM" id="SSF48452">
    <property type="entry name" value="TPR-like"/>
    <property type="match status" value="1"/>
</dbReference>
<keyword evidence="1" id="KW-0677">Repeat</keyword>
<keyword evidence="2 3" id="KW-0802">TPR repeat</keyword>
<dbReference type="PANTHER" id="PTHR44858:SF1">
    <property type="entry name" value="UDP-N-ACETYLGLUCOSAMINE--PEPTIDE N-ACETYLGLUCOSAMINYLTRANSFERASE SPINDLY-RELATED"/>
    <property type="match status" value="1"/>
</dbReference>
<dbReference type="Pfam" id="PF13432">
    <property type="entry name" value="TPR_16"/>
    <property type="match status" value="1"/>
</dbReference>
<dbReference type="PROSITE" id="PS50005">
    <property type="entry name" value="TPR"/>
    <property type="match status" value="6"/>
</dbReference>
<evidence type="ECO:0000313" key="5">
    <source>
        <dbReference type="Proteomes" id="UP000006073"/>
    </source>
</evidence>
<dbReference type="Proteomes" id="UP000006073">
    <property type="component" value="Unassembled WGS sequence"/>
</dbReference>
<feature type="repeat" description="TPR" evidence="3">
    <location>
        <begin position="75"/>
        <end position="108"/>
    </location>
</feature>
<dbReference type="InterPro" id="IPR050498">
    <property type="entry name" value="Ycf3"/>
</dbReference>
<dbReference type="PANTHER" id="PTHR44858">
    <property type="entry name" value="TETRATRICOPEPTIDE REPEAT PROTEIN 6"/>
    <property type="match status" value="1"/>
</dbReference>
<keyword evidence="5" id="KW-1185">Reference proteome</keyword>
<sequence length="252" mass="29005">MLLLSSCLGTYNEGEYYFQQQEYEKAVSMFSNALFINVTDVRALHMRARSYEELEDFALAKKDYEAILKLDPKYAQAHAGIGKLFWKMGDFRNSEIYLLKAAQHDPEDFEIIFLLGRAMIKNRRFKQADEFFQIAKQLEPEDARVYYYQGMARSQIGDLLGAAGSFNMSLKYDPDNLSARYNRGICRMMVGHSSWAVEDFDHVLKIKPDHIEALARRGNAKINANDPSGCQDLQEAANKGSWYAKMWLERCG</sequence>
<comment type="caution">
    <text evidence="4">The sequence shown here is derived from an EMBL/GenBank/DDBJ whole genome shotgun (WGS) entry which is preliminary data.</text>
</comment>
<gene>
    <name evidence="4" type="ORF">A33Q_0999</name>
</gene>
<evidence type="ECO:0000256" key="3">
    <source>
        <dbReference type="PROSITE-ProRule" id="PRU00339"/>
    </source>
</evidence>
<dbReference type="STRING" id="1189612.A33Q_0999"/>
<organism evidence="4 5">
    <name type="scientific">Indibacter alkaliphilus (strain CCUG 57479 / KCTC 22604 / LW1)</name>
    <dbReference type="NCBI Taxonomy" id="1189612"/>
    <lineage>
        <taxon>Bacteria</taxon>
        <taxon>Pseudomonadati</taxon>
        <taxon>Bacteroidota</taxon>
        <taxon>Cytophagia</taxon>
        <taxon>Cytophagales</taxon>
        <taxon>Cyclobacteriaceae</taxon>
    </lineage>
</organism>
<dbReference type="Gene3D" id="1.25.40.10">
    <property type="entry name" value="Tetratricopeptide repeat domain"/>
    <property type="match status" value="2"/>
</dbReference>
<evidence type="ECO:0000256" key="1">
    <source>
        <dbReference type="ARBA" id="ARBA00022737"/>
    </source>
</evidence>
<dbReference type="SMART" id="SM00028">
    <property type="entry name" value="TPR"/>
    <property type="match status" value="6"/>
</dbReference>
<feature type="repeat" description="TPR" evidence="3">
    <location>
        <begin position="143"/>
        <end position="176"/>
    </location>
</feature>